<dbReference type="AlphaFoldDB" id="A0A6G0TSH3"/>
<reference evidence="2 3" key="1">
    <citation type="submission" date="2019-08" db="EMBL/GenBank/DDBJ databases">
        <title>The genome of the soybean aphid Biotype 1, its phylome, world population structure and adaptation to the North American continent.</title>
        <authorList>
            <person name="Giordano R."/>
            <person name="Donthu R.K."/>
            <person name="Hernandez A.G."/>
            <person name="Wright C.L."/>
            <person name="Zimin A.V."/>
        </authorList>
    </citation>
    <scope>NUCLEOTIDE SEQUENCE [LARGE SCALE GENOMIC DNA]</scope>
    <source>
        <tissue evidence="2">Whole aphids</tissue>
    </source>
</reference>
<feature type="region of interest" description="Disordered" evidence="1">
    <location>
        <begin position="118"/>
        <end position="142"/>
    </location>
</feature>
<dbReference type="EMBL" id="VYZN01000019">
    <property type="protein sequence ID" value="KAE9536951.1"/>
    <property type="molecule type" value="Genomic_DNA"/>
</dbReference>
<evidence type="ECO:0000313" key="2">
    <source>
        <dbReference type="EMBL" id="KAE9536951.1"/>
    </source>
</evidence>
<name>A0A6G0TSH3_APHGL</name>
<keyword evidence="3" id="KW-1185">Reference proteome</keyword>
<organism evidence="2 3">
    <name type="scientific">Aphis glycines</name>
    <name type="common">Soybean aphid</name>
    <dbReference type="NCBI Taxonomy" id="307491"/>
    <lineage>
        <taxon>Eukaryota</taxon>
        <taxon>Metazoa</taxon>
        <taxon>Ecdysozoa</taxon>
        <taxon>Arthropoda</taxon>
        <taxon>Hexapoda</taxon>
        <taxon>Insecta</taxon>
        <taxon>Pterygota</taxon>
        <taxon>Neoptera</taxon>
        <taxon>Paraneoptera</taxon>
        <taxon>Hemiptera</taxon>
        <taxon>Sternorrhyncha</taxon>
        <taxon>Aphidomorpha</taxon>
        <taxon>Aphidoidea</taxon>
        <taxon>Aphididae</taxon>
        <taxon>Aphidini</taxon>
        <taxon>Aphis</taxon>
        <taxon>Aphis</taxon>
    </lineage>
</organism>
<feature type="compositionally biased region" description="Basic and acidic residues" evidence="1">
    <location>
        <begin position="122"/>
        <end position="142"/>
    </location>
</feature>
<sequence length="290" mass="29961">MPPPTITSAANILPTCGGGGCSFLPTTGGTTTTIFFFSSAAEAESFCKIFVVVVVVVVVVQVLDSGELADATPGPRTHMGGDLVVTVTLGAWCVVTLSAGSHSGEMELDLVSAVRGCNRSGDSARRNRGDPGSDVLHGRPNDEPAVFLTTMTAPPDEPPPQPAVALEPAAAAHPVAADDAAGLDDVSDDGLYDCVVFELPGWWPDENVSGLGDRVGDCGSGDGDGVRASGDSGMWPTDLRRFGECRFLVTECSLCLSPCSVDGRWYGVGELGVTVGDELADELDELVDDE</sequence>
<dbReference type="Proteomes" id="UP000475862">
    <property type="component" value="Unassembled WGS sequence"/>
</dbReference>
<gene>
    <name evidence="2" type="ORF">AGLY_006758</name>
</gene>
<evidence type="ECO:0000313" key="3">
    <source>
        <dbReference type="Proteomes" id="UP000475862"/>
    </source>
</evidence>
<evidence type="ECO:0000256" key="1">
    <source>
        <dbReference type="SAM" id="MobiDB-lite"/>
    </source>
</evidence>
<accession>A0A6G0TSH3</accession>
<proteinExistence type="predicted"/>
<protein>
    <submittedName>
        <fullName evidence="2">Uncharacterized protein</fullName>
    </submittedName>
</protein>
<comment type="caution">
    <text evidence="2">The sequence shown here is derived from an EMBL/GenBank/DDBJ whole genome shotgun (WGS) entry which is preliminary data.</text>
</comment>